<protein>
    <submittedName>
        <fullName evidence="5">Epoxide hydrolase</fullName>
    </submittedName>
</protein>
<sequence length="360" mass="40840">MGRIFDACKTLGYFSSAAVVAAFSYLAFVQIERRPPEAVALRDKIGSIETVSIQTSSGEGLKFSVLIAGDKTNPAVVLVHGFPDTFLSFEKMANRLVESGYYVIAPSLRGYERSSIASSYFIIDMAEDLLAIMDKLSIKRAHLIGHDWGSIIGSVLIKLSPDRFASYSSLAIIPKFSKIDSAQNSPPLRQLRNMWYMMFFQFPWLPENIIPRGDFYLIDKLFRDWSPDFSEEERKSRASDVKNAFSDPDVLVSALSYYRSNIFALVLSHSERLRSWFSPRALIAPEILTSTEERSVPVQLIYGKNDGCQDEAMFVAEDLTKFFPKGYRILPIENAGHWMHLEKPEEVNALIIEWLEKYPL</sequence>
<evidence type="ECO:0000256" key="1">
    <source>
        <dbReference type="ARBA" id="ARBA00022801"/>
    </source>
</evidence>
<name>A0A6A7G6X4_9CRUS</name>
<evidence type="ECO:0000313" key="5">
    <source>
        <dbReference type="EMBL" id="LAC26184.1"/>
    </source>
</evidence>
<comment type="similarity">
    <text evidence="2">Belongs to the AB hydrolase superfamily. Epoxide hydrolase family.</text>
</comment>
<evidence type="ECO:0000259" key="4">
    <source>
        <dbReference type="Pfam" id="PF00561"/>
    </source>
</evidence>
<dbReference type="PRINTS" id="PR00412">
    <property type="entry name" value="EPOXHYDRLASE"/>
</dbReference>
<dbReference type="GO" id="GO:0004301">
    <property type="term" value="F:epoxide hydrolase activity"/>
    <property type="evidence" value="ECO:0007669"/>
    <property type="project" value="UniProtKB-ARBA"/>
</dbReference>
<dbReference type="PANTHER" id="PTHR43329">
    <property type="entry name" value="EPOXIDE HYDROLASE"/>
    <property type="match status" value="1"/>
</dbReference>
<keyword evidence="3" id="KW-0812">Transmembrane</keyword>
<dbReference type="InterPro" id="IPR000639">
    <property type="entry name" value="Epox_hydrolase-like"/>
</dbReference>
<dbReference type="InterPro" id="IPR000073">
    <property type="entry name" value="AB_hydrolase_1"/>
</dbReference>
<feature type="domain" description="AB hydrolase-1" evidence="4">
    <location>
        <begin position="74"/>
        <end position="344"/>
    </location>
</feature>
<evidence type="ECO:0000256" key="2">
    <source>
        <dbReference type="ARBA" id="ARBA00038334"/>
    </source>
</evidence>
<accession>A0A6A7G6X4</accession>
<proteinExistence type="evidence at transcript level"/>
<dbReference type="Pfam" id="PF00561">
    <property type="entry name" value="Abhydrolase_1"/>
    <property type="match status" value="1"/>
</dbReference>
<feature type="transmembrane region" description="Helical" evidence="3">
    <location>
        <begin position="12"/>
        <end position="31"/>
    </location>
</feature>
<dbReference type="InterPro" id="IPR029058">
    <property type="entry name" value="AB_hydrolase_fold"/>
</dbReference>
<dbReference type="EMBL" id="IACT01007065">
    <property type="protein sequence ID" value="LAC26184.1"/>
    <property type="molecule type" value="mRNA"/>
</dbReference>
<dbReference type="AlphaFoldDB" id="A0A6A7G6X4"/>
<dbReference type="SUPFAM" id="SSF53474">
    <property type="entry name" value="alpha/beta-Hydrolases"/>
    <property type="match status" value="1"/>
</dbReference>
<dbReference type="Gene3D" id="3.40.50.1820">
    <property type="entry name" value="alpha/beta hydrolase"/>
    <property type="match status" value="1"/>
</dbReference>
<evidence type="ECO:0000256" key="3">
    <source>
        <dbReference type="SAM" id="Phobius"/>
    </source>
</evidence>
<keyword evidence="1 5" id="KW-0378">Hydrolase</keyword>
<reference evidence="5" key="1">
    <citation type="submission" date="2017-11" db="EMBL/GenBank/DDBJ databases">
        <title>The sensing device of the deep-sea amphipod.</title>
        <authorList>
            <person name="Kobayashi H."/>
            <person name="Nagahama T."/>
            <person name="Arai W."/>
            <person name="Sasagawa Y."/>
            <person name="Umeda M."/>
            <person name="Hayashi T."/>
            <person name="Nikaido I."/>
            <person name="Watanabe H."/>
            <person name="Oguri K."/>
            <person name="Kitazato H."/>
            <person name="Fujioka K."/>
            <person name="Kido Y."/>
            <person name="Takami H."/>
        </authorList>
    </citation>
    <scope>NUCLEOTIDE SEQUENCE</scope>
    <source>
        <tissue evidence="5">Whole body</tissue>
    </source>
</reference>
<keyword evidence="3" id="KW-1133">Transmembrane helix</keyword>
<keyword evidence="3" id="KW-0472">Membrane</keyword>
<organism evidence="5">
    <name type="scientific">Hirondellea gigas</name>
    <dbReference type="NCBI Taxonomy" id="1518452"/>
    <lineage>
        <taxon>Eukaryota</taxon>
        <taxon>Metazoa</taxon>
        <taxon>Ecdysozoa</taxon>
        <taxon>Arthropoda</taxon>
        <taxon>Crustacea</taxon>
        <taxon>Multicrustacea</taxon>
        <taxon>Malacostraca</taxon>
        <taxon>Eumalacostraca</taxon>
        <taxon>Peracarida</taxon>
        <taxon>Amphipoda</taxon>
        <taxon>Amphilochidea</taxon>
        <taxon>Lysianassida</taxon>
        <taxon>Lysianassidira</taxon>
        <taxon>Lysianassoidea</taxon>
        <taxon>Lysianassidae</taxon>
        <taxon>Hirondellea</taxon>
    </lineage>
</organism>